<dbReference type="KEGG" id="aci:ACIAD0955"/>
<name>Q6FDL0_ACIAD</name>
<proteinExistence type="predicted"/>
<gene>
    <name evidence="2" type="ordered locus">ACIAD0955</name>
</gene>
<feature type="chain" id="PRO_5004273378" evidence="1">
    <location>
        <begin position="26"/>
        <end position="200"/>
    </location>
</feature>
<reference evidence="2 3" key="1">
    <citation type="journal article" date="2004" name="Nucleic Acids Res.">
        <title>Unique features revealed by the genome sequence of Acinetobacter sp. ADP1, a versatile and naturally transformation competent bacterium.</title>
        <authorList>
            <person name="Barbe V."/>
            <person name="Vallenet D."/>
            <person name="Fonknechten N."/>
            <person name="Kreimeyer A."/>
            <person name="Oztas S."/>
            <person name="Labarre L."/>
            <person name="Cruveiller S."/>
            <person name="Robert C."/>
            <person name="Duprat S."/>
            <person name="Wincker P."/>
            <person name="Ornston L.N."/>
            <person name="Weissenbach J."/>
            <person name="Marliere P."/>
            <person name="Cohen G.N."/>
            <person name="Medigue C."/>
        </authorList>
    </citation>
    <scope>NUCLEOTIDE SEQUENCE [LARGE SCALE GENOMIC DNA]</scope>
    <source>
        <strain evidence="3">ATCC 33305 / BD413 / ADP1</strain>
    </source>
</reference>
<feature type="signal peptide" evidence="1">
    <location>
        <begin position="1"/>
        <end position="25"/>
    </location>
</feature>
<dbReference type="EMBL" id="CR543861">
    <property type="protein sequence ID" value="CAG67848.1"/>
    <property type="molecule type" value="Genomic_DNA"/>
</dbReference>
<protein>
    <submittedName>
        <fullName evidence="2">Uncharacterized protein</fullName>
    </submittedName>
</protein>
<organism evidence="2 3">
    <name type="scientific">Acinetobacter baylyi (strain ATCC 33305 / BD413 / ADP1)</name>
    <dbReference type="NCBI Taxonomy" id="62977"/>
    <lineage>
        <taxon>Bacteria</taxon>
        <taxon>Pseudomonadati</taxon>
        <taxon>Pseudomonadota</taxon>
        <taxon>Gammaproteobacteria</taxon>
        <taxon>Moraxellales</taxon>
        <taxon>Moraxellaceae</taxon>
        <taxon>Acinetobacter</taxon>
    </lineage>
</organism>
<accession>Q6FDL0</accession>
<dbReference type="AlphaFoldDB" id="Q6FDL0"/>
<dbReference type="HOGENOM" id="CLU_1401183_0_0_6"/>
<evidence type="ECO:0000313" key="2">
    <source>
        <dbReference type="EMBL" id="CAG67848.1"/>
    </source>
</evidence>
<sequence>MKLRSTLIILLVVPLASCFMAQKSALVKSNVVYDATFQARIRLYGPYGDKLIKHYNDRTCKEWRDTAGSVIHHRFNNGAPRKIKNISIGIPATERSLMALNDTGVMFRDSFKEYVIEANKPMVLDASSSVVMDSYSKSCRIAVSFIPQAGKDYEAAYIEQNRTCTIRIYEITHQITEKNLVSIQGVDQLENCSRLSDSSI</sequence>
<evidence type="ECO:0000256" key="1">
    <source>
        <dbReference type="SAM" id="SignalP"/>
    </source>
</evidence>
<keyword evidence="1" id="KW-0732">Signal</keyword>
<evidence type="ECO:0000313" key="3">
    <source>
        <dbReference type="Proteomes" id="UP000000430"/>
    </source>
</evidence>
<dbReference type="eggNOG" id="ENOG5033GE4">
    <property type="taxonomic scope" value="Bacteria"/>
</dbReference>
<dbReference type="Proteomes" id="UP000000430">
    <property type="component" value="Chromosome"/>
</dbReference>